<accession>A0A1H6MMJ1</accession>
<reference evidence="3 4" key="1">
    <citation type="submission" date="2016-06" db="EMBL/GenBank/DDBJ databases">
        <authorList>
            <person name="Petersen J."/>
            <person name="Sayavedra L."/>
        </authorList>
    </citation>
    <scope>NUCLEOTIDE SEQUENCE [LARGE SCALE GENOMIC DNA]</scope>
    <source>
        <strain evidence="4">BazSymA</strain>
        <strain evidence="3">BazSymB</strain>
    </source>
</reference>
<dbReference type="EMBL" id="CVUD02000261">
    <property type="protein sequence ID" value="SEH95788.1"/>
    <property type="molecule type" value="Genomic_DNA"/>
</dbReference>
<evidence type="ECO:0000313" key="3">
    <source>
        <dbReference type="Proteomes" id="UP000198559"/>
    </source>
</evidence>
<gene>
    <name evidence="2" type="ORF">BAZSYMA_ACONTIG12338_0</name>
    <name evidence="1" type="ORF">BAZSYMB_GCONTIG00654_0</name>
</gene>
<evidence type="ECO:0000313" key="1">
    <source>
        <dbReference type="EMBL" id="SEH95788.1"/>
    </source>
</evidence>
<reference evidence="2" key="2">
    <citation type="submission" date="2016-06" db="EMBL/GenBank/DDBJ databases">
        <authorList>
            <person name="Olsen C.W."/>
            <person name="Carey S."/>
            <person name="Hinshaw L."/>
            <person name="Karasin A.I."/>
        </authorList>
    </citation>
    <scope>NUCLEOTIDE SEQUENCE [LARGE SCALE GENOMIC DNA]</scope>
    <source>
        <strain evidence="2">BazSymA</strain>
        <strain evidence="1">BazSymB</strain>
    </source>
</reference>
<dbReference type="AlphaFoldDB" id="A0A1H6MMJ1"/>
<evidence type="ECO:0000313" key="2">
    <source>
        <dbReference type="EMBL" id="SEH98866.1"/>
    </source>
</evidence>
<dbReference type="EMBL" id="CDSC02000405">
    <property type="protein sequence ID" value="SEH98866.1"/>
    <property type="molecule type" value="Genomic_DNA"/>
</dbReference>
<name>A0A1H6MMJ1_9GAMM</name>
<protein>
    <submittedName>
        <fullName evidence="2">Uncharacterized protein</fullName>
    </submittedName>
</protein>
<proteinExistence type="predicted"/>
<sequence>MAGLTSFPVVKSWILILSMIYSEPKSINTHPLPEGLSALKPRSVPSTISAGSFSLSVKVVPVELFSVLYDATSTPLLITPTLSINNTLGSVLKSNLVPLTISTGFFSLSLQVLVKLFTVLCNATFTPSLITSTSPIDNAPGSDCLINTKRIASIGTGAILRAIKCLSFLVLLELLELTK</sequence>
<dbReference type="Proteomes" id="UP000198559">
    <property type="component" value="Unassembled WGS sequence"/>
</dbReference>
<dbReference type="Proteomes" id="UP000198988">
    <property type="component" value="Unassembled WGS sequence"/>
</dbReference>
<organism evidence="2 4">
    <name type="scientific">Bathymodiolus azoricus thioautotrophic gill symbiont</name>
    <dbReference type="NCBI Taxonomy" id="235205"/>
    <lineage>
        <taxon>Bacteria</taxon>
        <taxon>Pseudomonadati</taxon>
        <taxon>Pseudomonadota</taxon>
        <taxon>Gammaproteobacteria</taxon>
        <taxon>sulfur-oxidizing symbionts</taxon>
    </lineage>
</organism>
<evidence type="ECO:0000313" key="4">
    <source>
        <dbReference type="Proteomes" id="UP000198988"/>
    </source>
</evidence>